<accession>A0A368BNK8</accession>
<comment type="caution">
    <text evidence="11">The sequence shown here is derived from an EMBL/GenBank/DDBJ whole genome shotgun (WGS) entry which is preliminary data.</text>
</comment>
<keyword evidence="4" id="KW-0378">Hydrolase</keyword>
<dbReference type="EMBL" id="QOPD01000004">
    <property type="protein sequence ID" value="RCL38276.1"/>
    <property type="molecule type" value="Genomic_DNA"/>
</dbReference>
<gene>
    <name evidence="11" type="ORF">DBW97_03210</name>
</gene>
<keyword evidence="3 8" id="KW-0479">Metal-binding</keyword>
<name>A0A368BNK8_9GAMM</name>
<feature type="binding site" evidence="8">
    <location>
        <position position="340"/>
    </location>
    <ligand>
        <name>Zn(2+)</name>
        <dbReference type="ChEBI" id="CHEBI:29105"/>
        <label>2</label>
    </ligand>
</feature>
<dbReference type="Proteomes" id="UP000252147">
    <property type="component" value="Unassembled WGS sequence"/>
</dbReference>
<keyword evidence="6 8" id="KW-0460">Magnesium</keyword>
<feature type="binding site" evidence="8">
    <location>
        <position position="292"/>
    </location>
    <ligand>
        <name>Mg(2+)</name>
        <dbReference type="ChEBI" id="CHEBI:18420"/>
    </ligand>
</feature>
<reference evidence="11 12" key="1">
    <citation type="journal article" date="2018" name="Microbiome">
        <title>Fine metagenomic profile of the Mediterranean stratified and mixed water columns revealed by assembly and recruitment.</title>
        <authorList>
            <person name="Haro-Moreno J.M."/>
            <person name="Lopez-Perez M."/>
            <person name="De La Torre J.R."/>
            <person name="Picazo A."/>
            <person name="Camacho A."/>
            <person name="Rodriguez-Valera F."/>
        </authorList>
    </citation>
    <scope>NUCLEOTIDE SEQUENCE [LARGE SCALE GENOMIC DNA]</scope>
    <source>
        <strain evidence="11">MED-G83</strain>
    </source>
</reference>
<feature type="active site" description="Phosphoserine intermediate" evidence="7">
    <location>
        <position position="113"/>
    </location>
</feature>
<dbReference type="AlphaFoldDB" id="A0A368BNK8"/>
<dbReference type="Gene3D" id="3.40.720.10">
    <property type="entry name" value="Alkaline Phosphatase, subunit A"/>
    <property type="match status" value="1"/>
</dbReference>
<organism evidence="11 12">
    <name type="scientific">SAR86 cluster bacterium</name>
    <dbReference type="NCBI Taxonomy" id="2030880"/>
    <lineage>
        <taxon>Bacteria</taxon>
        <taxon>Pseudomonadati</taxon>
        <taxon>Pseudomonadota</taxon>
        <taxon>Gammaproteobacteria</taxon>
        <taxon>SAR86 cluster</taxon>
    </lineage>
</organism>
<keyword evidence="10" id="KW-1133">Transmembrane helix</keyword>
<keyword evidence="10" id="KW-0812">Transmembrane</keyword>
<dbReference type="PRINTS" id="PR00113">
    <property type="entry name" value="ALKPHPHTASE"/>
</dbReference>
<keyword evidence="5 8" id="KW-0862">Zinc</keyword>
<dbReference type="SMART" id="SM00098">
    <property type="entry name" value="alkPPc"/>
    <property type="match status" value="1"/>
</dbReference>
<feature type="binding site" evidence="8">
    <location>
        <position position="69"/>
    </location>
    <ligand>
        <name>Zn(2+)</name>
        <dbReference type="ChEBI" id="CHEBI:29105"/>
        <label>2</label>
    </ligand>
</feature>
<proteinExistence type="inferred from homology"/>
<evidence type="ECO:0000256" key="3">
    <source>
        <dbReference type="ARBA" id="ARBA00022723"/>
    </source>
</evidence>
<evidence type="ECO:0000256" key="6">
    <source>
        <dbReference type="ARBA" id="ARBA00022842"/>
    </source>
</evidence>
<dbReference type="GO" id="GO:0004035">
    <property type="term" value="F:alkaline phosphatase activity"/>
    <property type="evidence" value="ECO:0007669"/>
    <property type="project" value="TreeGrafter"/>
</dbReference>
<sequence length="418" mass="45650">MKTFFKYLLAIVLSALVTFILINQYAPLLISVPDKDMELVDFDFDQTINQKKLVSVPSKAKNLIFLIGDGMGSNHIAAYRVIKGGPNFVTAFDRFSTSGLVKTHAVDSLVTDSAASATAFSSGVKTKNRYIGKAPDGSSVRNITELLFDRGYISSLISTSEITHATPASFAAHNISRYNTDEIASDIFNSKIHIVLGGGKGFFMPENLGGLRKDGTNFVQRMIDDHVFLNSAEDLKIIPNSLGSKVFGLFAQEELGLVDSDPSLLEMLGYAYQLSDQTVQNQNCKGFFIMAEGSQIDWRSHDNDFIGMIAQMDEFNATVNTALDYAQSREDTLVVVTADHETGGLLIEQDNQRYRASKNIKATWNTAVGRGSHTGAMVPIFAYGPGAENFSGILDNTDVFYAMSEAIGISDLELTVCK</sequence>
<dbReference type="GO" id="GO:0046872">
    <property type="term" value="F:metal ion binding"/>
    <property type="evidence" value="ECO:0007669"/>
    <property type="project" value="UniProtKB-KW"/>
</dbReference>
<evidence type="ECO:0000256" key="4">
    <source>
        <dbReference type="ARBA" id="ARBA00022801"/>
    </source>
</evidence>
<comment type="cofactor">
    <cofactor evidence="8">
        <name>Mg(2+)</name>
        <dbReference type="ChEBI" id="CHEBI:18420"/>
    </cofactor>
    <text evidence="8">Binds 1 Mg(2+) ion.</text>
</comment>
<dbReference type="SUPFAM" id="SSF53649">
    <property type="entry name" value="Alkaline phosphatase-like"/>
    <property type="match status" value="1"/>
</dbReference>
<evidence type="ECO:0000256" key="8">
    <source>
        <dbReference type="PIRSR" id="PIRSR601952-2"/>
    </source>
</evidence>
<feature type="binding site" evidence="8">
    <location>
        <position position="69"/>
    </location>
    <ligand>
        <name>Mg(2+)</name>
        <dbReference type="ChEBI" id="CHEBI:18420"/>
    </ligand>
</feature>
<comment type="similarity">
    <text evidence="1 9">Belongs to the alkaline phosphatase family.</text>
</comment>
<dbReference type="PANTHER" id="PTHR11596">
    <property type="entry name" value="ALKALINE PHOSPHATASE"/>
    <property type="match status" value="1"/>
</dbReference>
<dbReference type="PANTHER" id="PTHR11596:SF5">
    <property type="entry name" value="ALKALINE PHOSPHATASE"/>
    <property type="match status" value="1"/>
</dbReference>
<dbReference type="InterPro" id="IPR017850">
    <property type="entry name" value="Alkaline_phosphatase_core_sf"/>
</dbReference>
<feature type="binding site" evidence="8">
    <location>
        <position position="297"/>
    </location>
    <ligand>
        <name>Zn(2+)</name>
        <dbReference type="ChEBI" id="CHEBI:29105"/>
        <label>2</label>
    </ligand>
</feature>
<keyword evidence="2" id="KW-0597">Phosphoprotein</keyword>
<evidence type="ECO:0000256" key="10">
    <source>
        <dbReference type="SAM" id="Phobius"/>
    </source>
</evidence>
<feature type="binding site" evidence="8">
    <location>
        <position position="339"/>
    </location>
    <ligand>
        <name>Zn(2+)</name>
        <dbReference type="ChEBI" id="CHEBI:29105"/>
        <label>2</label>
    </ligand>
</feature>
<dbReference type="CDD" id="cd16012">
    <property type="entry name" value="ALP"/>
    <property type="match status" value="1"/>
</dbReference>
<feature type="binding site" evidence="8">
    <location>
        <position position="164"/>
    </location>
    <ligand>
        <name>Mg(2+)</name>
        <dbReference type="ChEBI" id="CHEBI:18420"/>
    </ligand>
</feature>
<evidence type="ECO:0000256" key="2">
    <source>
        <dbReference type="ARBA" id="ARBA00022553"/>
    </source>
</evidence>
<evidence type="ECO:0000256" key="5">
    <source>
        <dbReference type="ARBA" id="ARBA00022833"/>
    </source>
</evidence>
<feature type="binding site" evidence="8">
    <location>
        <position position="373"/>
    </location>
    <ligand>
        <name>Zn(2+)</name>
        <dbReference type="ChEBI" id="CHEBI:29105"/>
        <label>2</label>
    </ligand>
</feature>
<feature type="transmembrane region" description="Helical" evidence="10">
    <location>
        <begin position="7"/>
        <end position="26"/>
    </location>
</feature>
<comment type="cofactor">
    <cofactor evidence="8">
        <name>Zn(2+)</name>
        <dbReference type="ChEBI" id="CHEBI:29105"/>
    </cofactor>
    <text evidence="8">Binds 2 Zn(2+) ions.</text>
</comment>
<dbReference type="Pfam" id="PF00245">
    <property type="entry name" value="Alk_phosphatase"/>
    <property type="match status" value="2"/>
</dbReference>
<evidence type="ECO:0000313" key="12">
    <source>
        <dbReference type="Proteomes" id="UP000252147"/>
    </source>
</evidence>
<dbReference type="PROSITE" id="PS00123">
    <property type="entry name" value="ALKALINE_PHOSPHATASE"/>
    <property type="match status" value="1"/>
</dbReference>
<keyword evidence="10" id="KW-0472">Membrane</keyword>
<dbReference type="InterPro" id="IPR018299">
    <property type="entry name" value="Alkaline_phosphatase_AS"/>
</dbReference>
<feature type="binding site" evidence="8">
    <location>
        <position position="301"/>
    </location>
    <ligand>
        <name>Zn(2+)</name>
        <dbReference type="ChEBI" id="CHEBI:29105"/>
        <label>2</label>
    </ligand>
</feature>
<evidence type="ECO:0000256" key="7">
    <source>
        <dbReference type="PIRSR" id="PIRSR601952-1"/>
    </source>
</evidence>
<evidence type="ECO:0000313" key="11">
    <source>
        <dbReference type="EMBL" id="RCL38276.1"/>
    </source>
</evidence>
<dbReference type="InterPro" id="IPR001952">
    <property type="entry name" value="Alkaline_phosphatase"/>
</dbReference>
<feature type="binding site" evidence="8">
    <location>
        <position position="166"/>
    </location>
    <ligand>
        <name>Mg(2+)</name>
        <dbReference type="ChEBI" id="CHEBI:18420"/>
    </ligand>
</feature>
<evidence type="ECO:0000256" key="1">
    <source>
        <dbReference type="ARBA" id="ARBA00005984"/>
    </source>
</evidence>
<protein>
    <submittedName>
        <fullName evidence="11">Alkaline phosphatase</fullName>
    </submittedName>
</protein>
<evidence type="ECO:0000256" key="9">
    <source>
        <dbReference type="RuleBase" id="RU003946"/>
    </source>
</evidence>